<protein>
    <submittedName>
        <fullName evidence="1">Uncharacterized protein</fullName>
    </submittedName>
</protein>
<gene>
    <name evidence="1" type="ORF">D6D15_09748</name>
</gene>
<dbReference type="AlphaFoldDB" id="A0A4S8TIP4"/>
<comment type="caution">
    <text evidence="1">The sequence shown here is derived from an EMBL/GenBank/DDBJ whole genome shotgun (WGS) entry which is preliminary data.</text>
</comment>
<dbReference type="EMBL" id="QZAR01000298">
    <property type="protein sequence ID" value="THW83191.1"/>
    <property type="molecule type" value="Genomic_DNA"/>
</dbReference>
<proteinExistence type="predicted"/>
<evidence type="ECO:0000313" key="1">
    <source>
        <dbReference type="EMBL" id="THW83191.1"/>
    </source>
</evidence>
<sequence>MCIANGRSGRSFAKPLVLSKRSSLVWKKKPIVSCFGGRMRLRSKAASSPQITPRGHVVLASLHGAHPHFLSIAGQVNSSRNKKDLGERQLLSARRALGRYDARRRLAVADKGTRKIFSSVSFFPMDVRYDVHRRRMKGNSSRFADHNWTKWDARRC</sequence>
<reference evidence="1 2" key="1">
    <citation type="submission" date="2018-10" db="EMBL/GenBank/DDBJ databases">
        <title>Fifty Aureobasidium pullulans genomes reveal a recombining polyextremotolerant generalist.</title>
        <authorList>
            <person name="Gostincar C."/>
            <person name="Turk M."/>
            <person name="Zajc J."/>
            <person name="Gunde-Cimerman N."/>
        </authorList>
    </citation>
    <scope>NUCLEOTIDE SEQUENCE [LARGE SCALE GENOMIC DNA]</scope>
    <source>
        <strain evidence="1 2">EXF-10507</strain>
    </source>
</reference>
<accession>A0A4S8TIP4</accession>
<organism evidence="1 2">
    <name type="scientific">Aureobasidium pullulans</name>
    <name type="common">Black yeast</name>
    <name type="synonym">Pullularia pullulans</name>
    <dbReference type="NCBI Taxonomy" id="5580"/>
    <lineage>
        <taxon>Eukaryota</taxon>
        <taxon>Fungi</taxon>
        <taxon>Dikarya</taxon>
        <taxon>Ascomycota</taxon>
        <taxon>Pezizomycotina</taxon>
        <taxon>Dothideomycetes</taxon>
        <taxon>Dothideomycetidae</taxon>
        <taxon>Dothideales</taxon>
        <taxon>Saccotheciaceae</taxon>
        <taxon>Aureobasidium</taxon>
    </lineage>
</organism>
<dbReference type="Proteomes" id="UP000304928">
    <property type="component" value="Unassembled WGS sequence"/>
</dbReference>
<evidence type="ECO:0000313" key="2">
    <source>
        <dbReference type="Proteomes" id="UP000304928"/>
    </source>
</evidence>
<name>A0A4S8TIP4_AURPU</name>